<gene>
    <name evidence="2" type="ORF">H1Bulk29182e3894_000002</name>
</gene>
<organism evidence="2">
    <name type="scientific">Leviviridae sp</name>
    <dbReference type="NCBI Taxonomy" id="2027243"/>
    <lineage>
        <taxon>Viruses</taxon>
        <taxon>Riboviria</taxon>
        <taxon>Orthornavirae</taxon>
        <taxon>Lenarviricota</taxon>
        <taxon>Leviviricetes</taxon>
        <taxon>Norzivirales</taxon>
        <taxon>Fiersviridae</taxon>
    </lineage>
</organism>
<evidence type="ECO:0000256" key="1">
    <source>
        <dbReference type="SAM" id="MobiDB-lite"/>
    </source>
</evidence>
<evidence type="ECO:0000313" key="2">
    <source>
        <dbReference type="EMBL" id="QDH89499.1"/>
    </source>
</evidence>
<proteinExistence type="predicted"/>
<name>A0A514D798_9VIRU</name>
<dbReference type="EMBL" id="MN034855">
    <property type="protein sequence ID" value="QDH89499.1"/>
    <property type="molecule type" value="Genomic_RNA"/>
</dbReference>
<evidence type="ECO:0008006" key="3">
    <source>
        <dbReference type="Google" id="ProtNLM"/>
    </source>
</evidence>
<feature type="region of interest" description="Disordered" evidence="1">
    <location>
        <begin position="1"/>
        <end position="29"/>
    </location>
</feature>
<sequence length="120" mass="12833">MSFADPQSVTIDGTTSSLPRVSVGNGSSEYKSADGNITLKASSSYGNRTRRVVRIDHKKVSENEFLPDQNVIRSMSCYLVFDLPAAGYTNAEAMAIYTGFKTQLAASSDAIVTKLLGGES</sequence>
<reference evidence="2" key="1">
    <citation type="submission" date="2019-05" db="EMBL/GenBank/DDBJ databases">
        <title>Metatranscriptomic reconstruction reveals RNA viruses with the potential to shape carbon cycling in soil.</title>
        <authorList>
            <person name="Starr E.P."/>
            <person name="Nuccio E."/>
            <person name="Pett-Ridge J."/>
            <person name="Banfield J.F."/>
            <person name="Firestone M.K."/>
        </authorList>
    </citation>
    <scope>NUCLEOTIDE SEQUENCE</scope>
    <source>
        <strain evidence="2">H1_Bulk_29_scaffold_182_e_3894</strain>
    </source>
</reference>
<accession>A0A514D798</accession>
<protein>
    <recommendedName>
        <fullName evidence="3">Coat protein</fullName>
    </recommendedName>
</protein>